<feature type="compositionally biased region" description="Pro residues" evidence="1">
    <location>
        <begin position="52"/>
        <end position="61"/>
    </location>
</feature>
<evidence type="ECO:0000256" key="1">
    <source>
        <dbReference type="SAM" id="MobiDB-lite"/>
    </source>
</evidence>
<proteinExistence type="predicted"/>
<dbReference type="AlphaFoldDB" id="A0AAD8YF20"/>
<evidence type="ECO:0008006" key="4">
    <source>
        <dbReference type="Google" id="ProtNLM"/>
    </source>
</evidence>
<dbReference type="SUPFAM" id="SSF47095">
    <property type="entry name" value="HMG-box"/>
    <property type="match status" value="1"/>
</dbReference>
<dbReference type="InterPro" id="IPR036910">
    <property type="entry name" value="HMG_box_dom_sf"/>
</dbReference>
<dbReference type="Gene3D" id="1.10.30.10">
    <property type="entry name" value="High mobility group box domain"/>
    <property type="match status" value="1"/>
</dbReference>
<keyword evidence="3" id="KW-1185">Reference proteome</keyword>
<protein>
    <recommendedName>
        <fullName evidence="4">HMG box domain-containing protein</fullName>
    </recommendedName>
</protein>
<feature type="region of interest" description="Disordered" evidence="1">
    <location>
        <begin position="88"/>
        <end position="119"/>
    </location>
</feature>
<feature type="non-terminal residue" evidence="2">
    <location>
        <position position="1"/>
    </location>
</feature>
<feature type="region of interest" description="Disordered" evidence="1">
    <location>
        <begin position="1"/>
        <end position="74"/>
    </location>
</feature>
<dbReference type="Proteomes" id="UP001224775">
    <property type="component" value="Unassembled WGS sequence"/>
</dbReference>
<accession>A0AAD8YF20</accession>
<name>A0AAD8YF20_9STRA</name>
<sequence>SSSTTHEQRYVSSTATTAVAEAAAAADATSSRPIPRDMARTSLLSSSHHPSQRPPMGPPSPHTRGPVPYSVQSSVNPALVSPSLLHSPASAQSSAYPRTVVSPHSPASPQANAPVVTSKPPRPYTEYTMFYQLEREFVLRKVLCSEEEQKKEKDAENGEVALFRNDPLMPERYRDLPLRADWYISGKSKKPSKRKHRKSHGKIGFLELTRMIAARWAKVDDETKKYCKMMAAMELVKYKEDMESYNAYTERLSAIGEIPEDMKARELKKRIANERKKNKNAASSPGVTKETHVAPKRTAPSRKAKVAKRSTSVEDDMELFISSLVDEKPKTVVSPDRPLKRQRVIKSEQPQAADEDQLGGIKMAFSGIDENEIAREFPLPFLGLLLCQCLLQVLLVY</sequence>
<evidence type="ECO:0000313" key="3">
    <source>
        <dbReference type="Proteomes" id="UP001224775"/>
    </source>
</evidence>
<reference evidence="2" key="1">
    <citation type="submission" date="2023-06" db="EMBL/GenBank/DDBJ databases">
        <title>Survivors Of The Sea: Transcriptome response of Skeletonema marinoi to long-term dormancy.</title>
        <authorList>
            <person name="Pinder M.I.M."/>
            <person name="Kourtchenko O."/>
            <person name="Robertson E.K."/>
            <person name="Larsson T."/>
            <person name="Maumus F."/>
            <person name="Osuna-Cruz C.M."/>
            <person name="Vancaester E."/>
            <person name="Stenow R."/>
            <person name="Vandepoele K."/>
            <person name="Ploug H."/>
            <person name="Bruchert V."/>
            <person name="Godhe A."/>
            <person name="Topel M."/>
        </authorList>
    </citation>
    <scope>NUCLEOTIDE SEQUENCE</scope>
    <source>
        <strain evidence="2">R05AC</strain>
    </source>
</reference>
<feature type="compositionally biased region" description="Basic residues" evidence="1">
    <location>
        <begin position="299"/>
        <end position="308"/>
    </location>
</feature>
<feature type="compositionally biased region" description="Low complexity" evidence="1">
    <location>
        <begin position="12"/>
        <end position="31"/>
    </location>
</feature>
<comment type="caution">
    <text evidence="2">The sequence shown here is derived from an EMBL/GenBank/DDBJ whole genome shotgun (WGS) entry which is preliminary data.</text>
</comment>
<gene>
    <name evidence="2" type="ORF">QTG54_004298</name>
</gene>
<organism evidence="2 3">
    <name type="scientific">Skeletonema marinoi</name>
    <dbReference type="NCBI Taxonomy" id="267567"/>
    <lineage>
        <taxon>Eukaryota</taxon>
        <taxon>Sar</taxon>
        <taxon>Stramenopiles</taxon>
        <taxon>Ochrophyta</taxon>
        <taxon>Bacillariophyta</taxon>
        <taxon>Coscinodiscophyceae</taxon>
        <taxon>Thalassiosirophycidae</taxon>
        <taxon>Thalassiosirales</taxon>
        <taxon>Skeletonemataceae</taxon>
        <taxon>Skeletonema</taxon>
        <taxon>Skeletonema marinoi-dohrnii complex</taxon>
    </lineage>
</organism>
<feature type="region of interest" description="Disordered" evidence="1">
    <location>
        <begin position="273"/>
        <end position="310"/>
    </location>
</feature>
<dbReference type="EMBL" id="JATAAI010000006">
    <property type="protein sequence ID" value="KAK1745007.1"/>
    <property type="molecule type" value="Genomic_DNA"/>
</dbReference>
<evidence type="ECO:0000313" key="2">
    <source>
        <dbReference type="EMBL" id="KAK1745007.1"/>
    </source>
</evidence>